<evidence type="ECO:0000256" key="6">
    <source>
        <dbReference type="ARBA" id="ARBA00022984"/>
    </source>
</evidence>
<comment type="similarity">
    <text evidence="11">Belongs to the SEDS family. FtsW subfamily.</text>
</comment>
<evidence type="ECO:0000256" key="13">
    <source>
        <dbReference type="ARBA" id="ARBA00041418"/>
    </source>
</evidence>
<dbReference type="Pfam" id="PF01098">
    <property type="entry name" value="FTSW_RODA_SPOVE"/>
    <property type="match status" value="1"/>
</dbReference>
<evidence type="ECO:0000256" key="2">
    <source>
        <dbReference type="ARBA" id="ARBA00022676"/>
    </source>
</evidence>
<keyword evidence="18" id="KW-0131">Cell cycle</keyword>
<feature type="transmembrane region" description="Helical" evidence="17">
    <location>
        <begin position="12"/>
        <end position="32"/>
    </location>
</feature>
<evidence type="ECO:0000256" key="9">
    <source>
        <dbReference type="ARBA" id="ARBA00032370"/>
    </source>
</evidence>
<evidence type="ECO:0000313" key="19">
    <source>
        <dbReference type="Proteomes" id="UP000031563"/>
    </source>
</evidence>
<dbReference type="GO" id="GO:0015648">
    <property type="term" value="F:lipid-linked peptidoglycan transporter activity"/>
    <property type="evidence" value="ECO:0007669"/>
    <property type="project" value="TreeGrafter"/>
</dbReference>
<evidence type="ECO:0000256" key="14">
    <source>
        <dbReference type="ARBA" id="ARBA00044770"/>
    </source>
</evidence>
<dbReference type="PANTHER" id="PTHR30474:SF2">
    <property type="entry name" value="PEPTIDOGLYCAN GLYCOSYLTRANSFERASE FTSW-RELATED"/>
    <property type="match status" value="1"/>
</dbReference>
<accession>A0A0F5IA90</accession>
<reference evidence="18" key="1">
    <citation type="submission" date="2015-02" db="EMBL/GenBank/DDBJ databases">
        <title>Genome Assembly of Bacillaceae bacterium MTCC 8252.</title>
        <authorList>
            <person name="Verma A."/>
            <person name="Khatri I."/>
            <person name="Mual P."/>
            <person name="Subramanian S."/>
            <person name="Krishnamurthi S."/>
        </authorList>
    </citation>
    <scope>NUCLEOTIDE SEQUENCE [LARGE SCALE GENOMIC DNA]</scope>
    <source>
        <strain evidence="18">MTCC 8252</strain>
    </source>
</reference>
<feature type="transmembrane region" description="Helical" evidence="17">
    <location>
        <begin position="78"/>
        <end position="99"/>
    </location>
</feature>
<keyword evidence="7 17" id="KW-1133">Transmembrane helix</keyword>
<comment type="function">
    <text evidence="16">Peptidoglycan polymerase that is essential for cell division.</text>
</comment>
<evidence type="ECO:0000313" key="18">
    <source>
        <dbReference type="EMBL" id="KKB42230.1"/>
    </source>
</evidence>
<dbReference type="GO" id="GO:0008955">
    <property type="term" value="F:peptidoglycan glycosyltransferase activity"/>
    <property type="evidence" value="ECO:0007669"/>
    <property type="project" value="UniProtKB-EC"/>
</dbReference>
<feature type="transmembrane region" description="Helical" evidence="17">
    <location>
        <begin position="119"/>
        <end position="134"/>
    </location>
</feature>
<proteinExistence type="inferred from homology"/>
<dbReference type="EMBL" id="JWIR02000012">
    <property type="protein sequence ID" value="KKB42230.1"/>
    <property type="molecule type" value="Genomic_DNA"/>
</dbReference>
<accession>A0A0F5I1S6</accession>
<feature type="transmembrane region" description="Helical" evidence="17">
    <location>
        <begin position="52"/>
        <end position="71"/>
    </location>
</feature>
<evidence type="ECO:0000256" key="16">
    <source>
        <dbReference type="ARBA" id="ARBA00049966"/>
    </source>
</evidence>
<dbReference type="InterPro" id="IPR001182">
    <property type="entry name" value="FtsW/RodA"/>
</dbReference>
<keyword evidence="4 17" id="KW-0812">Transmembrane</keyword>
<protein>
    <recommendedName>
        <fullName evidence="12">Probable peptidoglycan glycosyltransferase FtsW</fullName>
        <ecNumber evidence="14">2.4.99.28</ecNumber>
    </recommendedName>
    <alternativeName>
        <fullName evidence="13">Cell division protein FtsW</fullName>
    </alternativeName>
    <alternativeName>
        <fullName evidence="10">Cell wall polymerase</fullName>
    </alternativeName>
    <alternativeName>
        <fullName evidence="9">Peptidoglycan polymerase</fullName>
    </alternativeName>
</protein>
<dbReference type="Proteomes" id="UP000031563">
    <property type="component" value="Unassembled WGS sequence"/>
</dbReference>
<keyword evidence="8 17" id="KW-0472">Membrane</keyword>
<name>A0A0F5IA90_BACTR</name>
<dbReference type="GO" id="GO:0008360">
    <property type="term" value="P:regulation of cell shape"/>
    <property type="evidence" value="ECO:0007669"/>
    <property type="project" value="UniProtKB-KW"/>
</dbReference>
<evidence type="ECO:0000256" key="4">
    <source>
        <dbReference type="ARBA" id="ARBA00022692"/>
    </source>
</evidence>
<evidence type="ECO:0000256" key="8">
    <source>
        <dbReference type="ARBA" id="ARBA00023136"/>
    </source>
</evidence>
<feature type="transmembrane region" description="Helical" evidence="17">
    <location>
        <begin position="193"/>
        <end position="211"/>
    </location>
</feature>
<dbReference type="PROSITE" id="PS00428">
    <property type="entry name" value="FTSW_RODA_SPOVE"/>
    <property type="match status" value="1"/>
</dbReference>
<dbReference type="AlphaFoldDB" id="A0A0F5IA90"/>
<evidence type="ECO:0000256" key="17">
    <source>
        <dbReference type="SAM" id="Phobius"/>
    </source>
</evidence>
<evidence type="ECO:0000256" key="15">
    <source>
        <dbReference type="ARBA" id="ARBA00049902"/>
    </source>
</evidence>
<keyword evidence="2" id="KW-0328">Glycosyltransferase</keyword>
<sequence length="388" mass="42406">MWKKIIRSYDYSLIVTFFLLCLFGLMMIYSASSVTAVQRYEVASDYFYNKQKIHVIIASLFFIGAAIFPYKAYKNSKFLLVIVAGISFLLLSLMVFGTVSNNAKSWIRLGGASLQPSEFAKLVIIIYMSAVYAKKQKYINSFNKGVTPPVILLVFFCTLIAAEPDFGTAAIIFFIGCTIIIASGMKLKSMWKLVVLGLICAVVLSPLILLQKDKIFTEEKMSRITGYLEPFKYEQGDGYHLVNSYLAIGSGGVTGTGLGQSVQKLGYLPEPHTDFIMAVIAEELGVLGVLIVVGGLGYLVLRGFYTAVKCRDPFGAMLAVGISSMIGIQSFINLGGVTGLIPITGVPLPLISYGGSSLLLLSLSLGILVNISMFVKYEKIYKKNRSSI</sequence>
<keyword evidence="18" id="KW-0132">Cell division</keyword>
<evidence type="ECO:0000256" key="1">
    <source>
        <dbReference type="ARBA" id="ARBA00004141"/>
    </source>
</evidence>
<feature type="transmembrane region" description="Helical" evidence="17">
    <location>
        <begin position="352"/>
        <end position="375"/>
    </location>
</feature>
<dbReference type="EC" id="2.4.99.28" evidence="14"/>
<gene>
    <name evidence="18" type="ORF">QY95_00079</name>
</gene>
<evidence type="ECO:0000256" key="7">
    <source>
        <dbReference type="ARBA" id="ARBA00022989"/>
    </source>
</evidence>
<dbReference type="GO" id="GO:0051301">
    <property type="term" value="P:cell division"/>
    <property type="evidence" value="ECO:0007669"/>
    <property type="project" value="UniProtKB-KW"/>
</dbReference>
<evidence type="ECO:0000256" key="12">
    <source>
        <dbReference type="ARBA" id="ARBA00041185"/>
    </source>
</evidence>
<evidence type="ECO:0000256" key="5">
    <source>
        <dbReference type="ARBA" id="ARBA00022960"/>
    </source>
</evidence>
<keyword evidence="5" id="KW-0133">Cell shape</keyword>
<dbReference type="STRING" id="1221996.QY95_00079"/>
<feature type="transmembrane region" description="Helical" evidence="17">
    <location>
        <begin position="275"/>
        <end position="301"/>
    </location>
</feature>
<evidence type="ECO:0000256" key="11">
    <source>
        <dbReference type="ARBA" id="ARBA00038053"/>
    </source>
</evidence>
<dbReference type="RefSeq" id="WP_039231882.1">
    <property type="nucleotide sequence ID" value="NZ_JWIQ02000031.1"/>
</dbReference>
<comment type="caution">
    <text evidence="18">The sequence shown here is derived from an EMBL/GenBank/DDBJ whole genome shotgun (WGS) entry which is preliminary data.</text>
</comment>
<dbReference type="PANTHER" id="PTHR30474">
    <property type="entry name" value="CELL CYCLE PROTEIN"/>
    <property type="match status" value="1"/>
</dbReference>
<evidence type="ECO:0000256" key="10">
    <source>
        <dbReference type="ARBA" id="ARBA00033270"/>
    </source>
</evidence>
<comment type="subcellular location">
    <subcellularLocation>
        <location evidence="1">Membrane</location>
        <topology evidence="1">Multi-pass membrane protein</topology>
    </subcellularLocation>
</comment>
<keyword evidence="3" id="KW-0808">Transferase</keyword>
<keyword evidence="19" id="KW-1185">Reference proteome</keyword>
<dbReference type="OrthoDB" id="9768187at2"/>
<keyword evidence="6" id="KW-0573">Peptidoglycan synthesis</keyword>
<organism evidence="18 19">
    <name type="scientific">Bacillus thermotolerans</name>
    <name type="common">Quasibacillus thermotolerans</name>
    <dbReference type="NCBI Taxonomy" id="1221996"/>
    <lineage>
        <taxon>Bacteria</taxon>
        <taxon>Bacillati</taxon>
        <taxon>Bacillota</taxon>
        <taxon>Bacilli</taxon>
        <taxon>Bacillales</taxon>
        <taxon>Bacillaceae</taxon>
        <taxon>Bacillus</taxon>
    </lineage>
</organism>
<evidence type="ECO:0000256" key="3">
    <source>
        <dbReference type="ARBA" id="ARBA00022679"/>
    </source>
</evidence>
<dbReference type="InterPro" id="IPR018365">
    <property type="entry name" value="Cell_cycle_FtsW-rel_CS"/>
</dbReference>
<dbReference type="GO" id="GO:0005886">
    <property type="term" value="C:plasma membrane"/>
    <property type="evidence" value="ECO:0007669"/>
    <property type="project" value="TreeGrafter"/>
</dbReference>
<dbReference type="GO" id="GO:0009252">
    <property type="term" value="P:peptidoglycan biosynthetic process"/>
    <property type="evidence" value="ECO:0007669"/>
    <property type="project" value="UniProtKB-KW"/>
</dbReference>
<feature type="transmembrane region" description="Helical" evidence="17">
    <location>
        <begin position="168"/>
        <end position="186"/>
    </location>
</feature>
<feature type="transmembrane region" description="Helical" evidence="17">
    <location>
        <begin position="313"/>
        <end position="332"/>
    </location>
</feature>
<dbReference type="GO" id="GO:0032153">
    <property type="term" value="C:cell division site"/>
    <property type="evidence" value="ECO:0007669"/>
    <property type="project" value="TreeGrafter"/>
</dbReference>
<feature type="transmembrane region" description="Helical" evidence="17">
    <location>
        <begin position="146"/>
        <end position="162"/>
    </location>
</feature>
<comment type="catalytic activity">
    <reaction evidence="15">
        <text>[GlcNAc-(1-&gt;4)-Mur2Ac(oyl-L-Ala-gamma-D-Glu-L-Lys-D-Ala-D-Ala)](n)-di-trans,octa-cis-undecaprenyl diphosphate + beta-D-GlcNAc-(1-&gt;4)-Mur2Ac(oyl-L-Ala-gamma-D-Glu-L-Lys-D-Ala-D-Ala)-di-trans,octa-cis-undecaprenyl diphosphate = [GlcNAc-(1-&gt;4)-Mur2Ac(oyl-L-Ala-gamma-D-Glu-L-Lys-D-Ala-D-Ala)](n+1)-di-trans,octa-cis-undecaprenyl diphosphate + di-trans,octa-cis-undecaprenyl diphosphate + H(+)</text>
        <dbReference type="Rhea" id="RHEA:23708"/>
        <dbReference type="Rhea" id="RHEA-COMP:9602"/>
        <dbReference type="Rhea" id="RHEA-COMP:9603"/>
        <dbReference type="ChEBI" id="CHEBI:15378"/>
        <dbReference type="ChEBI" id="CHEBI:58405"/>
        <dbReference type="ChEBI" id="CHEBI:60033"/>
        <dbReference type="ChEBI" id="CHEBI:78435"/>
        <dbReference type="EC" id="2.4.99.28"/>
    </reaction>
</comment>